<dbReference type="HAMAP" id="MF_01054">
    <property type="entry name" value="UPF0237"/>
    <property type="match status" value="1"/>
</dbReference>
<dbReference type="PANTHER" id="PTHR34875">
    <property type="entry name" value="UPF0237 PROTEIN MJ1558"/>
    <property type="match status" value="1"/>
</dbReference>
<dbReference type="InterPro" id="IPR045865">
    <property type="entry name" value="ACT-like_dom_sf"/>
</dbReference>
<sequence>MDNTANRTVITVVGKDTVGIIAKVCTYLSENHINVLDISQTIVQGFFNMMMIVDMKDAAEPFAECAAQLEKLGEEIGVSIKCQREEIFDKMHRL</sequence>
<dbReference type="SUPFAM" id="SSF55021">
    <property type="entry name" value="ACT-like"/>
    <property type="match status" value="1"/>
</dbReference>
<evidence type="ECO:0000256" key="1">
    <source>
        <dbReference type="HAMAP-Rule" id="MF_01054"/>
    </source>
</evidence>
<evidence type="ECO:0000259" key="2">
    <source>
        <dbReference type="PROSITE" id="PS51671"/>
    </source>
</evidence>
<comment type="caution">
    <text evidence="3">The sequence shown here is derived from an EMBL/GenBank/DDBJ whole genome shotgun (WGS) entry which is preliminary data.</text>
</comment>
<evidence type="ECO:0000313" key="3">
    <source>
        <dbReference type="EMBL" id="MCU6763481.1"/>
    </source>
</evidence>
<dbReference type="NCBIfam" id="NF001220">
    <property type="entry name" value="PRK00194.1"/>
    <property type="match status" value="1"/>
</dbReference>
<reference evidence="3 4" key="1">
    <citation type="journal article" date="2021" name="ISME Commun">
        <title>Automated analysis of genomic sequences facilitates high-throughput and comprehensive description of bacteria.</title>
        <authorList>
            <person name="Hitch T.C.A."/>
        </authorList>
    </citation>
    <scope>NUCLEOTIDE SEQUENCE [LARGE SCALE GENOMIC DNA]</scope>
    <source>
        <strain evidence="3 4">Sanger_109</strain>
    </source>
</reference>
<dbReference type="Pfam" id="PF13740">
    <property type="entry name" value="ACT_6"/>
    <property type="match status" value="1"/>
</dbReference>
<dbReference type="CDD" id="cd04872">
    <property type="entry name" value="ACT_1ZPV"/>
    <property type="match status" value="1"/>
</dbReference>
<dbReference type="RefSeq" id="WP_158426119.1">
    <property type="nucleotide sequence ID" value="NZ_JAOQJQ010000007.1"/>
</dbReference>
<keyword evidence="4" id="KW-1185">Reference proteome</keyword>
<gene>
    <name evidence="3" type="ORF">OCV88_14290</name>
</gene>
<dbReference type="InterPro" id="IPR002912">
    <property type="entry name" value="ACT_dom"/>
</dbReference>
<dbReference type="PANTHER" id="PTHR34875:SF6">
    <property type="entry name" value="UPF0237 PROTEIN MJ1558"/>
    <property type="match status" value="1"/>
</dbReference>
<comment type="similarity">
    <text evidence="1">Belongs to the UPF0237 family.</text>
</comment>
<organism evidence="3 4">
    <name type="scientific">Brotonthovivens ammoniilytica</name>
    <dbReference type="NCBI Taxonomy" id="2981725"/>
    <lineage>
        <taxon>Bacteria</taxon>
        <taxon>Bacillati</taxon>
        <taxon>Bacillota</taxon>
        <taxon>Clostridia</taxon>
        <taxon>Lachnospirales</taxon>
        <taxon>Lachnospiraceae</taxon>
        <taxon>Brotonthovivens</taxon>
    </lineage>
</organism>
<dbReference type="Proteomes" id="UP001652442">
    <property type="component" value="Unassembled WGS sequence"/>
</dbReference>
<dbReference type="Gene3D" id="3.30.70.260">
    <property type="match status" value="1"/>
</dbReference>
<evidence type="ECO:0000313" key="4">
    <source>
        <dbReference type="Proteomes" id="UP001652442"/>
    </source>
</evidence>
<dbReference type="InterPro" id="IPR022986">
    <property type="entry name" value="UPF0237_ACT"/>
</dbReference>
<protein>
    <recommendedName>
        <fullName evidence="1">UPF0237 protein OCV88_14290</fullName>
    </recommendedName>
</protein>
<dbReference type="EMBL" id="JAOQJQ010000007">
    <property type="protein sequence ID" value="MCU6763481.1"/>
    <property type="molecule type" value="Genomic_DNA"/>
</dbReference>
<name>A0ABT2TNY5_9FIRM</name>
<dbReference type="PROSITE" id="PS51671">
    <property type="entry name" value="ACT"/>
    <property type="match status" value="1"/>
</dbReference>
<dbReference type="InterPro" id="IPR050990">
    <property type="entry name" value="UPF0237/GcvR_regulator"/>
</dbReference>
<proteinExistence type="inferred from homology"/>
<accession>A0ABT2TNY5</accession>
<feature type="domain" description="ACT" evidence="2">
    <location>
        <begin position="9"/>
        <end position="87"/>
    </location>
</feature>